<name>C0XTZ2_CORLD</name>
<sequence length="67" mass="7526">MEVTPSDLAQRRREKRYAEQFGDYAEPLNDVSKIYKHFTTQLMGQDATAAALLTVATILALPPEETL</sequence>
<dbReference type="HOGENOM" id="CLU_2805177_0_0_11"/>
<protein>
    <submittedName>
        <fullName evidence="1">Uncharacterized protein</fullName>
    </submittedName>
</protein>
<dbReference type="EMBL" id="ACHJ01000158">
    <property type="protein sequence ID" value="EEI16326.1"/>
    <property type="molecule type" value="Genomic_DNA"/>
</dbReference>
<keyword evidence="2" id="KW-1185">Reference proteome</keyword>
<gene>
    <name evidence="1" type="ORF">HMPREF0298_1912</name>
</gene>
<reference evidence="1" key="1">
    <citation type="submission" date="2009-01" db="EMBL/GenBank/DDBJ databases">
        <authorList>
            <person name="Qin X."/>
            <person name="Bachman B."/>
            <person name="Battles P."/>
            <person name="Bell A."/>
            <person name="Bess C."/>
            <person name="Bickham C."/>
            <person name="Chaboub L."/>
            <person name="Chen D."/>
            <person name="Coyle M."/>
            <person name="Deiros D.R."/>
            <person name="Dinh H."/>
            <person name="Forbes L."/>
            <person name="Fowler G."/>
            <person name="Francisco L."/>
            <person name="Fu Q."/>
            <person name="Gubbala S."/>
            <person name="Hale W."/>
            <person name="Han Y."/>
            <person name="Hemphill L."/>
            <person name="Highlander S.K."/>
            <person name="Hirani K."/>
            <person name="Hogues M."/>
            <person name="Jackson L."/>
            <person name="Jakkamsetti A."/>
            <person name="Javaid M."/>
            <person name="Jiang H."/>
            <person name="Korchina V."/>
            <person name="Kovar C."/>
            <person name="Lara F."/>
            <person name="Lee S."/>
            <person name="Mata R."/>
            <person name="Mathew T."/>
            <person name="Moen C."/>
            <person name="Morales K."/>
            <person name="Munidasa M."/>
            <person name="Nazareth L."/>
            <person name="Ngo R."/>
            <person name="Nguyen L."/>
            <person name="Okwuonu G."/>
            <person name="Ongeri F."/>
            <person name="Patil S."/>
            <person name="Petrosino J."/>
            <person name="Pham C."/>
            <person name="Pham P."/>
            <person name="Pu L.-L."/>
            <person name="Puazo M."/>
            <person name="Raj R."/>
            <person name="Reid J."/>
            <person name="Rouhana J."/>
            <person name="Saada N."/>
            <person name="Shang Y."/>
            <person name="Simmons D."/>
            <person name="Thornton R."/>
            <person name="Warren J."/>
            <person name="Weissenberger G."/>
            <person name="Zhang J."/>
            <person name="Zhang L."/>
            <person name="Zhou C."/>
            <person name="Zhu D."/>
            <person name="Muzny D."/>
            <person name="Worley K."/>
            <person name="Gibbs R."/>
        </authorList>
    </citation>
    <scope>NUCLEOTIDE SEQUENCE [LARGE SCALE GENOMIC DNA]</scope>
    <source>
        <strain evidence="1">DSM 44291</strain>
    </source>
</reference>
<dbReference type="Proteomes" id="UP000006196">
    <property type="component" value="Unassembled WGS sequence"/>
</dbReference>
<evidence type="ECO:0000313" key="2">
    <source>
        <dbReference type="Proteomes" id="UP000006196"/>
    </source>
</evidence>
<dbReference type="STRING" id="525263.HMPREF0298_1912"/>
<dbReference type="AlphaFoldDB" id="C0XTZ2"/>
<proteinExistence type="predicted"/>
<dbReference type="RefSeq" id="WP_006839205.1">
    <property type="nucleotide sequence ID" value="NZ_GG667191.1"/>
</dbReference>
<accession>C0XTZ2</accession>
<evidence type="ECO:0000313" key="1">
    <source>
        <dbReference type="EMBL" id="EEI16326.1"/>
    </source>
</evidence>
<organism evidence="1 2">
    <name type="scientific">Corynebacterium lipophiloflavum (strain ATCC 700352 / DSM 44291 / CCUG 37336 / JCM 10383 / DMMZ 1944)</name>
    <dbReference type="NCBI Taxonomy" id="525263"/>
    <lineage>
        <taxon>Bacteria</taxon>
        <taxon>Bacillati</taxon>
        <taxon>Actinomycetota</taxon>
        <taxon>Actinomycetes</taxon>
        <taxon>Mycobacteriales</taxon>
        <taxon>Corynebacteriaceae</taxon>
        <taxon>Corynebacterium</taxon>
    </lineage>
</organism>
<comment type="caution">
    <text evidence="1">The sequence shown here is derived from an EMBL/GenBank/DDBJ whole genome shotgun (WGS) entry which is preliminary data.</text>
</comment>